<keyword evidence="2" id="KW-0472">Membrane</keyword>
<keyword evidence="5" id="KW-1185">Reference proteome</keyword>
<evidence type="ECO:0000259" key="3">
    <source>
        <dbReference type="PROSITE" id="PS51724"/>
    </source>
</evidence>
<evidence type="ECO:0000256" key="1">
    <source>
        <dbReference type="SAM" id="MobiDB-lite"/>
    </source>
</evidence>
<dbReference type="InterPro" id="IPR036680">
    <property type="entry name" value="SPOR-like_sf"/>
</dbReference>
<gene>
    <name evidence="4" type="ORF">J1M35_16065</name>
</gene>
<dbReference type="GO" id="GO:0032506">
    <property type="term" value="P:cytokinetic process"/>
    <property type="evidence" value="ECO:0007669"/>
    <property type="project" value="TreeGrafter"/>
</dbReference>
<keyword evidence="2" id="KW-0812">Transmembrane</keyword>
<dbReference type="InterPro" id="IPR007730">
    <property type="entry name" value="SPOR-like_dom"/>
</dbReference>
<accession>A0A975CFH2</accession>
<feature type="compositionally biased region" description="Low complexity" evidence="1">
    <location>
        <begin position="106"/>
        <end position="130"/>
    </location>
</feature>
<dbReference type="Proteomes" id="UP000663903">
    <property type="component" value="Chromosome"/>
</dbReference>
<proteinExistence type="predicted"/>
<dbReference type="GO" id="GO:0032153">
    <property type="term" value="C:cell division site"/>
    <property type="evidence" value="ECO:0007669"/>
    <property type="project" value="TreeGrafter"/>
</dbReference>
<dbReference type="GO" id="GO:0042834">
    <property type="term" value="F:peptidoglycan binding"/>
    <property type="evidence" value="ECO:0007669"/>
    <property type="project" value="InterPro"/>
</dbReference>
<evidence type="ECO:0000313" key="4">
    <source>
        <dbReference type="EMBL" id="QTD44589.1"/>
    </source>
</evidence>
<protein>
    <submittedName>
        <fullName evidence="4">SPOR domain-containing protein</fullName>
    </submittedName>
</protein>
<feature type="compositionally biased region" description="Low complexity" evidence="1">
    <location>
        <begin position="231"/>
        <end position="245"/>
    </location>
</feature>
<dbReference type="SUPFAM" id="SSF110997">
    <property type="entry name" value="Sporulation related repeat"/>
    <property type="match status" value="1"/>
</dbReference>
<feature type="region of interest" description="Disordered" evidence="1">
    <location>
        <begin position="279"/>
        <end position="299"/>
    </location>
</feature>
<evidence type="ECO:0000256" key="2">
    <source>
        <dbReference type="SAM" id="Phobius"/>
    </source>
</evidence>
<dbReference type="KEGG" id="otd:J1M35_16065"/>
<dbReference type="Pfam" id="PF05036">
    <property type="entry name" value="SPOR"/>
    <property type="match status" value="1"/>
</dbReference>
<feature type="region of interest" description="Disordered" evidence="1">
    <location>
        <begin position="1"/>
        <end position="28"/>
    </location>
</feature>
<evidence type="ECO:0000313" key="5">
    <source>
        <dbReference type="Proteomes" id="UP000663903"/>
    </source>
</evidence>
<feature type="transmembrane region" description="Helical" evidence="2">
    <location>
        <begin position="42"/>
        <end position="60"/>
    </location>
</feature>
<dbReference type="InterPro" id="IPR052521">
    <property type="entry name" value="Cell_div_SPOR-domain"/>
</dbReference>
<dbReference type="Gene3D" id="3.30.70.1070">
    <property type="entry name" value="Sporulation related repeat"/>
    <property type="match status" value="1"/>
</dbReference>
<organism evidence="4 5">
    <name type="scientific">Ottowia testudinis</name>
    <dbReference type="NCBI Taxonomy" id="2816950"/>
    <lineage>
        <taxon>Bacteria</taxon>
        <taxon>Pseudomonadati</taxon>
        <taxon>Pseudomonadota</taxon>
        <taxon>Betaproteobacteria</taxon>
        <taxon>Burkholderiales</taxon>
        <taxon>Comamonadaceae</taxon>
        <taxon>Ottowia</taxon>
    </lineage>
</organism>
<keyword evidence="2" id="KW-1133">Transmembrane helix</keyword>
<sequence>MAFFKFRQRGQPQAEPGRRDKPAAAGPQETIDSLRRRARHRLIGAAVLVGVAIVGFPLIFDTQPRPVTVNAPITIPDKDKVAPLGTPEAVSAAASLGEDEEVVTGAPRSAVASAAAPARSQAAERPAAPARDARADANAEARVKAEEAARAQAEQEARAKAAQAKREEEARAAAQARRDDERAQAQSDTQAKREEAARAKREQEARAKREAEQRAKREEAARARALLEGRPAPSADKPAAADAPPSRFIVQVGAFADDAAVREARQKAERAGIKTYTQAVQTSAGKRTRVRAGPFSSREDADKAAAALKKAGLGGAVLSL</sequence>
<feature type="compositionally biased region" description="Basic and acidic residues" evidence="1">
    <location>
        <begin position="131"/>
        <end position="183"/>
    </location>
</feature>
<dbReference type="RefSeq" id="WP_208008153.1">
    <property type="nucleotide sequence ID" value="NZ_CP071796.1"/>
</dbReference>
<reference evidence="4" key="1">
    <citation type="submission" date="2021-03" db="EMBL/GenBank/DDBJ databases">
        <title>Ottowia sp. 27C isolated from the cloaca of a Giant Asian pond turtle (Heosemys grandis).</title>
        <authorList>
            <person name="Spergser J."/>
            <person name="Busse H.-J."/>
        </authorList>
    </citation>
    <scope>NUCLEOTIDE SEQUENCE</scope>
    <source>
        <strain evidence="4">27C</strain>
    </source>
</reference>
<name>A0A975CFH2_9BURK</name>
<dbReference type="GO" id="GO:0030428">
    <property type="term" value="C:cell septum"/>
    <property type="evidence" value="ECO:0007669"/>
    <property type="project" value="TreeGrafter"/>
</dbReference>
<dbReference type="AlphaFoldDB" id="A0A975CFH2"/>
<feature type="region of interest" description="Disordered" evidence="1">
    <location>
        <begin position="95"/>
        <end position="245"/>
    </location>
</feature>
<dbReference type="PANTHER" id="PTHR38687:SF1">
    <property type="entry name" value="CELL DIVISION PROTEIN DEDD"/>
    <property type="match status" value="1"/>
</dbReference>
<dbReference type="PANTHER" id="PTHR38687">
    <property type="entry name" value="CELL DIVISION PROTEIN DEDD-RELATED"/>
    <property type="match status" value="1"/>
</dbReference>
<feature type="domain" description="SPOR" evidence="3">
    <location>
        <begin position="242"/>
        <end position="320"/>
    </location>
</feature>
<dbReference type="PROSITE" id="PS51724">
    <property type="entry name" value="SPOR"/>
    <property type="match status" value="1"/>
</dbReference>
<dbReference type="EMBL" id="CP071796">
    <property type="protein sequence ID" value="QTD44589.1"/>
    <property type="molecule type" value="Genomic_DNA"/>
</dbReference>
<feature type="compositionally biased region" description="Basic and acidic residues" evidence="1">
    <location>
        <begin position="190"/>
        <end position="227"/>
    </location>
</feature>